<dbReference type="Proteomes" id="UP000887572">
    <property type="component" value="Unplaced"/>
</dbReference>
<keyword evidence="2" id="KW-1185">Reference proteome</keyword>
<dbReference type="WBParaSite" id="Gr19_v10_g7905.t2">
    <property type="protein sequence ID" value="Gr19_v10_g7905.t2"/>
    <property type="gene ID" value="Gr19_v10_g7905"/>
</dbReference>
<evidence type="ECO:0000256" key="1">
    <source>
        <dbReference type="SAM" id="MobiDB-lite"/>
    </source>
</evidence>
<name>A0A914I9P8_GLORO</name>
<organism evidence="2 3">
    <name type="scientific">Globodera rostochiensis</name>
    <name type="common">Golden nematode worm</name>
    <name type="synonym">Heterodera rostochiensis</name>
    <dbReference type="NCBI Taxonomy" id="31243"/>
    <lineage>
        <taxon>Eukaryota</taxon>
        <taxon>Metazoa</taxon>
        <taxon>Ecdysozoa</taxon>
        <taxon>Nematoda</taxon>
        <taxon>Chromadorea</taxon>
        <taxon>Rhabditida</taxon>
        <taxon>Tylenchina</taxon>
        <taxon>Tylenchomorpha</taxon>
        <taxon>Tylenchoidea</taxon>
        <taxon>Heteroderidae</taxon>
        <taxon>Heteroderinae</taxon>
        <taxon>Globodera</taxon>
    </lineage>
</organism>
<sequence length="148" mass="16144">MKCYGNKTGKMGKKKEAIKAQPNHLHTTFQLEHICSPPAIGPAHVPCPPLAPLVPYPPLAPLVPYPPLAPLVYTVRRPHSRTCPSDVPAHPPSSECPSLHPKELNLSEGDKVVQRDPGRLNFQIKAGLLSNNNCVRSCEEAVICKKSH</sequence>
<feature type="region of interest" description="Disordered" evidence="1">
    <location>
        <begin position="80"/>
        <end position="99"/>
    </location>
</feature>
<dbReference type="AlphaFoldDB" id="A0A914I9P8"/>
<evidence type="ECO:0000313" key="3">
    <source>
        <dbReference type="WBParaSite" id="Gr19_v10_g7905.t2"/>
    </source>
</evidence>
<reference evidence="3" key="1">
    <citation type="submission" date="2022-11" db="UniProtKB">
        <authorList>
            <consortium name="WormBaseParasite"/>
        </authorList>
    </citation>
    <scope>IDENTIFICATION</scope>
</reference>
<protein>
    <submittedName>
        <fullName evidence="3">Uncharacterized protein</fullName>
    </submittedName>
</protein>
<evidence type="ECO:0000313" key="2">
    <source>
        <dbReference type="Proteomes" id="UP000887572"/>
    </source>
</evidence>
<accession>A0A914I9P8</accession>
<proteinExistence type="predicted"/>